<evidence type="ECO:0000313" key="2">
    <source>
        <dbReference type="Proteomes" id="UP000094769"/>
    </source>
</evidence>
<dbReference type="EMBL" id="MARB01000004">
    <property type="protein sequence ID" value="ODJ88926.1"/>
    <property type="molecule type" value="Genomic_DNA"/>
</dbReference>
<keyword evidence="2" id="KW-1185">Reference proteome</keyword>
<sequence>MSNGIKFSVGLIIVILLLNGCTTVKNNQSNQTLYLQLEAYIDSKIIRDGVLGTVDIGAYDSWLNQHRSIDELY</sequence>
<gene>
    <name evidence="1" type="ORF">CODIS_10250</name>
</gene>
<name>A0A7Z0VPE1_9GAMM</name>
<accession>A0A7Z0VPE1</accession>
<protein>
    <submittedName>
        <fullName evidence="1">Uncharacterized protein</fullName>
    </submittedName>
</protein>
<reference evidence="1 2" key="1">
    <citation type="submission" date="2016-06" db="EMBL/GenBank/DDBJ databases">
        <title>Genome sequence of endosymbiont of Candidatus Endolucinida thiodiazotropha.</title>
        <authorList>
            <person name="Poehlein A."/>
            <person name="Koenig S."/>
            <person name="Heiden S.E."/>
            <person name="Thuermer A."/>
            <person name="Voget S."/>
            <person name="Daniel R."/>
            <person name="Markert S."/>
            <person name="Gros O."/>
            <person name="Schweder T."/>
        </authorList>
    </citation>
    <scope>NUCLEOTIDE SEQUENCE [LARGE SCALE GENOMIC DNA]</scope>
    <source>
        <strain evidence="1 2">COS</strain>
    </source>
</reference>
<proteinExistence type="predicted"/>
<dbReference type="Proteomes" id="UP000094769">
    <property type="component" value="Unassembled WGS sequence"/>
</dbReference>
<dbReference type="AlphaFoldDB" id="A0A7Z0VPE1"/>
<evidence type="ECO:0000313" key="1">
    <source>
        <dbReference type="EMBL" id="ODJ88926.1"/>
    </source>
</evidence>
<organism evidence="1 2">
    <name type="scientific">Candidatus Thiodiazotropha endolucinida</name>
    <dbReference type="NCBI Taxonomy" id="1655433"/>
    <lineage>
        <taxon>Bacteria</taxon>
        <taxon>Pseudomonadati</taxon>
        <taxon>Pseudomonadota</taxon>
        <taxon>Gammaproteobacteria</taxon>
        <taxon>Chromatiales</taxon>
        <taxon>Sedimenticolaceae</taxon>
        <taxon>Candidatus Thiodiazotropha</taxon>
    </lineage>
</organism>
<comment type="caution">
    <text evidence="1">The sequence shown here is derived from an EMBL/GenBank/DDBJ whole genome shotgun (WGS) entry which is preliminary data.</text>
</comment>